<organism evidence="2 3">
    <name type="scientific">Rhodococcus erythropolis (strain PR4 / NBRC 100887)</name>
    <dbReference type="NCBI Taxonomy" id="234621"/>
    <lineage>
        <taxon>Bacteria</taxon>
        <taxon>Bacillati</taxon>
        <taxon>Actinomycetota</taxon>
        <taxon>Actinomycetes</taxon>
        <taxon>Mycobacteriales</taxon>
        <taxon>Nocardiaceae</taxon>
        <taxon>Rhodococcus</taxon>
        <taxon>Rhodococcus erythropolis group</taxon>
    </lineage>
</organism>
<dbReference type="HOGENOM" id="CLU_1440050_0_0_11"/>
<dbReference type="PATRIC" id="fig|234621.6.peg.33"/>
<sequence length="188" mass="20641">MFQLFRKPSPPAPTTGDQERYVPHQPPGVGESVRRHVSGRPGIDPPPCGQWELGLLANYRFPKNNGHSPIGEVYTFAEFSAALQAATGELVVDLTDSDRIVPAEQIIAITRCCAPHAQIGPYIPTAFVIDDGPRRPRDVTEPEHKAAREALTRILTAWAEDPSVTGVYLGRLSDPVYVPTYSRSWSAK</sequence>
<evidence type="ECO:0000313" key="3">
    <source>
        <dbReference type="Proteomes" id="UP000002204"/>
    </source>
</evidence>
<accession>Q3L941</accession>
<keyword evidence="2" id="KW-0614">Plasmid</keyword>
<name>Q3L941_RHOE4</name>
<dbReference type="KEGG" id="rer:RER_pREC1-00310"/>
<gene>
    <name evidence="2" type="ordered locus">RER_pREC1-00310</name>
</gene>
<reference evidence="3" key="1">
    <citation type="submission" date="2005-03" db="EMBL/GenBank/DDBJ databases">
        <title>Comparison of the complete genome sequences of Rhodococcus erythropolis PR4 and Rhodococcus opacus B4.</title>
        <authorList>
            <person name="Takarada H."/>
            <person name="Sekine M."/>
            <person name="Hosoyama A."/>
            <person name="Yamada R."/>
            <person name="Fujisawa T."/>
            <person name="Omata S."/>
            <person name="Shimizu A."/>
            <person name="Tsukatani N."/>
            <person name="Tanikawa S."/>
            <person name="Fujita N."/>
            <person name="Harayama S."/>
        </authorList>
    </citation>
    <scope>NUCLEOTIDE SEQUENCE [LARGE SCALE GENOMIC DNA]</scope>
    <source>
        <strain evidence="3">PR4 / NBRC 100887</strain>
        <plasmid evidence="3">pREC1</plasmid>
    </source>
</reference>
<feature type="region of interest" description="Disordered" evidence="1">
    <location>
        <begin position="1"/>
        <end position="44"/>
    </location>
</feature>
<reference evidence="2 3" key="2">
    <citation type="journal article" date="2006" name="Environ. Microbiol.">
        <title>Sequence analysis of three plasmids harboured in Rhodococcus erythropolis strain PR4.</title>
        <authorList>
            <person name="Sekine M."/>
            <person name="Tanikawa S."/>
            <person name="Omata S."/>
            <person name="Saito M."/>
            <person name="Fujisawa T."/>
            <person name="Tsukatani N."/>
            <person name="Tajima T."/>
            <person name="Sekigawa T."/>
            <person name="Kosugi H."/>
            <person name="Matsuo Y."/>
            <person name="Nishiko R."/>
            <person name="Imamura K."/>
            <person name="Ito M."/>
            <person name="Narita H."/>
            <person name="Tago S."/>
            <person name="Fujita N."/>
            <person name="Harayama S."/>
        </authorList>
    </citation>
    <scope>NUCLEOTIDE SEQUENCE [LARGE SCALE GENOMIC DNA]</scope>
    <source>
        <strain evidence="3">PR4 / NBRC 100887</strain>
        <plasmid evidence="2 3">pREC1</plasmid>
    </source>
</reference>
<dbReference type="Proteomes" id="UP000002204">
    <property type="component" value="Plasmid pREC1"/>
</dbReference>
<dbReference type="RefSeq" id="WP_011331176.1">
    <property type="nucleotide sequence ID" value="NC_007486.1"/>
</dbReference>
<evidence type="ECO:0000256" key="1">
    <source>
        <dbReference type="SAM" id="MobiDB-lite"/>
    </source>
</evidence>
<geneLocation type="plasmid" evidence="2 3">
    <name>pREC1</name>
</geneLocation>
<dbReference type="EMBL" id="AP008932">
    <property type="protein sequence ID" value="BAE46272.1"/>
    <property type="molecule type" value="Genomic_DNA"/>
</dbReference>
<protein>
    <submittedName>
        <fullName evidence="2">Uncharacterized protein</fullName>
    </submittedName>
</protein>
<dbReference type="AlphaFoldDB" id="Q3L941"/>
<proteinExistence type="predicted"/>
<evidence type="ECO:0000313" key="2">
    <source>
        <dbReference type="EMBL" id="BAE46272.1"/>
    </source>
</evidence>